<evidence type="ECO:0000256" key="3">
    <source>
        <dbReference type="ARBA" id="ARBA00022692"/>
    </source>
</evidence>
<feature type="transmembrane region" description="Helical" evidence="6">
    <location>
        <begin position="353"/>
        <end position="375"/>
    </location>
</feature>
<keyword evidence="3 6" id="KW-0812">Transmembrane</keyword>
<dbReference type="PANTHER" id="PTHR11706:SF33">
    <property type="entry name" value="NATURAL RESISTANCE-ASSOCIATED MACROPHAGE PROTEIN 2"/>
    <property type="match status" value="1"/>
</dbReference>
<feature type="transmembrane region" description="Helical" evidence="6">
    <location>
        <begin position="387"/>
        <end position="405"/>
    </location>
</feature>
<reference evidence="7 8" key="1">
    <citation type="submission" date="2015-09" db="EMBL/GenBank/DDBJ databases">
        <title>Genome sequencing project for genomic taxonomy and phylogenomics of Bacillus-like bacteria.</title>
        <authorList>
            <person name="Liu B."/>
            <person name="Wang J."/>
            <person name="Zhu Y."/>
            <person name="Liu G."/>
            <person name="Chen Q."/>
            <person name="Chen Z."/>
            <person name="Lan J."/>
            <person name="Che J."/>
            <person name="Ge C."/>
            <person name="Shi H."/>
            <person name="Pan Z."/>
            <person name="Liu X."/>
        </authorList>
    </citation>
    <scope>NUCLEOTIDE SEQUENCE [LARGE SCALE GENOMIC DNA]</scope>
    <source>
        <strain evidence="7 8">FJAT-18043</strain>
    </source>
</reference>
<feature type="transmembrane region" description="Helical" evidence="6">
    <location>
        <begin position="328"/>
        <end position="347"/>
    </location>
</feature>
<dbReference type="GO" id="GO:0005886">
    <property type="term" value="C:plasma membrane"/>
    <property type="evidence" value="ECO:0007669"/>
    <property type="project" value="TreeGrafter"/>
</dbReference>
<keyword evidence="4 6" id="KW-1133">Transmembrane helix</keyword>
<dbReference type="NCBIfam" id="NF037982">
    <property type="entry name" value="Nramp_1"/>
    <property type="match status" value="1"/>
</dbReference>
<evidence type="ECO:0000256" key="1">
    <source>
        <dbReference type="ARBA" id="ARBA00004141"/>
    </source>
</evidence>
<feature type="transmembrane region" description="Helical" evidence="6">
    <location>
        <begin position="158"/>
        <end position="177"/>
    </location>
</feature>
<comment type="subcellular location">
    <subcellularLocation>
        <location evidence="1">Membrane</location>
        <topology evidence="1">Multi-pass membrane protein</topology>
    </subcellularLocation>
</comment>
<name>A0A0Q3TE50_9BACI</name>
<dbReference type="STRING" id="1637975.AN957_24485"/>
<protein>
    <submittedName>
        <fullName evidence="7">Manganese transporter</fullName>
    </submittedName>
</protein>
<gene>
    <name evidence="7" type="ORF">AN957_24485</name>
</gene>
<feature type="transmembrane region" description="Helical" evidence="6">
    <location>
        <begin position="21"/>
        <end position="43"/>
    </location>
</feature>
<dbReference type="PANTHER" id="PTHR11706">
    <property type="entry name" value="SOLUTE CARRIER PROTEIN FAMILY 11 MEMBER"/>
    <property type="match status" value="1"/>
</dbReference>
<evidence type="ECO:0000313" key="8">
    <source>
        <dbReference type="Proteomes" id="UP000050996"/>
    </source>
</evidence>
<proteinExistence type="predicted"/>
<feature type="transmembrane region" description="Helical" evidence="6">
    <location>
        <begin position="197"/>
        <end position="218"/>
    </location>
</feature>
<evidence type="ECO:0000256" key="4">
    <source>
        <dbReference type="ARBA" id="ARBA00022989"/>
    </source>
</evidence>
<evidence type="ECO:0000256" key="2">
    <source>
        <dbReference type="ARBA" id="ARBA00022448"/>
    </source>
</evidence>
<dbReference type="PATRIC" id="fig|1637975.4.peg.4935"/>
<keyword evidence="2" id="KW-0813">Transport</keyword>
<dbReference type="GO" id="GO:0005384">
    <property type="term" value="F:manganese ion transmembrane transporter activity"/>
    <property type="evidence" value="ECO:0007669"/>
    <property type="project" value="TreeGrafter"/>
</dbReference>
<feature type="transmembrane region" description="Helical" evidence="6">
    <location>
        <begin position="238"/>
        <end position="259"/>
    </location>
</feature>
<organism evidence="7 8">
    <name type="scientific">Cytobacillus solani</name>
    <dbReference type="NCBI Taxonomy" id="1637975"/>
    <lineage>
        <taxon>Bacteria</taxon>
        <taxon>Bacillati</taxon>
        <taxon>Bacillota</taxon>
        <taxon>Bacilli</taxon>
        <taxon>Bacillales</taxon>
        <taxon>Bacillaceae</taxon>
        <taxon>Cytobacillus</taxon>
    </lineage>
</organism>
<feature type="transmembrane region" description="Helical" evidence="6">
    <location>
        <begin position="92"/>
        <end position="113"/>
    </location>
</feature>
<evidence type="ECO:0000313" key="7">
    <source>
        <dbReference type="EMBL" id="KQL21397.1"/>
    </source>
</evidence>
<feature type="transmembrane region" description="Helical" evidence="6">
    <location>
        <begin position="279"/>
        <end position="300"/>
    </location>
</feature>
<dbReference type="RefSeq" id="WP_056686633.1">
    <property type="nucleotide sequence ID" value="NZ_CP041305.1"/>
</dbReference>
<dbReference type="EMBL" id="LJIX01000006">
    <property type="protein sequence ID" value="KQL21397.1"/>
    <property type="molecule type" value="Genomic_DNA"/>
</dbReference>
<dbReference type="GO" id="GO:0015086">
    <property type="term" value="F:cadmium ion transmembrane transporter activity"/>
    <property type="evidence" value="ECO:0007669"/>
    <property type="project" value="TreeGrafter"/>
</dbReference>
<evidence type="ECO:0000256" key="6">
    <source>
        <dbReference type="SAM" id="Phobius"/>
    </source>
</evidence>
<dbReference type="InterPro" id="IPR001046">
    <property type="entry name" value="NRAMP_fam"/>
</dbReference>
<dbReference type="GO" id="GO:0034755">
    <property type="term" value="P:iron ion transmembrane transport"/>
    <property type="evidence" value="ECO:0007669"/>
    <property type="project" value="TreeGrafter"/>
</dbReference>
<dbReference type="Proteomes" id="UP000050996">
    <property type="component" value="Unassembled WGS sequence"/>
</dbReference>
<feature type="transmembrane region" description="Helical" evidence="6">
    <location>
        <begin position="125"/>
        <end position="146"/>
    </location>
</feature>
<dbReference type="Pfam" id="PF01566">
    <property type="entry name" value="Nramp"/>
    <property type="match status" value="1"/>
</dbReference>
<feature type="transmembrane region" description="Helical" evidence="6">
    <location>
        <begin position="55"/>
        <end position="72"/>
    </location>
</feature>
<comment type="caution">
    <text evidence="7">The sequence shown here is derived from an EMBL/GenBank/DDBJ whole genome shotgun (WGS) entry which is preliminary data.</text>
</comment>
<keyword evidence="5 6" id="KW-0472">Membrane</keyword>
<sequence>MKLENEGETPSVHVNGRKKSILKYLGPAFITSALVLGPGSVTLSSKIGAIYGTELVWAIFAAIIFMMCYTEMSTRIGLAANRSFIKVMLNKWGKIASVLIGVGAFLVTASFQAGNSIGTGIAMKALTGIHSTIWIVIMSILAIALLFTKQFYAILEKLMLGLVLVMLGAFLITFIAVKPSFADIFSGFIPTMPSGSIGLVIALFATSFSIVGAVYQSYLVQEKGWTIKDAKSSTRESYLGIFILGFISFLIMVVASAVLKPQGLVVNDASEMGASLEPLFGSWATVVFMIGLMGASYSSLIGNATIGGSMLADGLGFGSKLSNMKVKFAIVGVILFGSIVAVIFGSAPVNLIVFAQAVTIFIVPFIAICILVVANDEKIMGSLKNKLTSNLFGMIGLLVLLYLAFNNFKNIFLS</sequence>
<dbReference type="AlphaFoldDB" id="A0A0Q3TE50"/>
<accession>A0A0Q3TE50</accession>
<evidence type="ECO:0000256" key="5">
    <source>
        <dbReference type="ARBA" id="ARBA00023136"/>
    </source>
</evidence>
<dbReference type="Gene3D" id="1.20.1740.10">
    <property type="entry name" value="Amino acid/polyamine transporter I"/>
    <property type="match status" value="1"/>
</dbReference>
<keyword evidence="8" id="KW-1185">Reference proteome</keyword>